<proteinExistence type="predicted"/>
<feature type="transmembrane region" description="Helical" evidence="1">
    <location>
        <begin position="20"/>
        <end position="39"/>
    </location>
</feature>
<keyword evidence="1" id="KW-0472">Membrane</keyword>
<dbReference type="AlphaFoldDB" id="A0A921FYM5"/>
<reference evidence="2" key="1">
    <citation type="journal article" date="2021" name="PeerJ">
        <title>Extensive microbial diversity within the chicken gut microbiome revealed by metagenomics and culture.</title>
        <authorList>
            <person name="Gilroy R."/>
            <person name="Ravi A."/>
            <person name="Getino M."/>
            <person name="Pursley I."/>
            <person name="Horton D.L."/>
            <person name="Alikhan N.F."/>
            <person name="Baker D."/>
            <person name="Gharbi K."/>
            <person name="Hall N."/>
            <person name="Watson M."/>
            <person name="Adriaenssens E.M."/>
            <person name="Foster-Nyarko E."/>
            <person name="Jarju S."/>
            <person name="Secka A."/>
            <person name="Antonio M."/>
            <person name="Oren A."/>
            <person name="Chaudhuri R.R."/>
            <person name="La Ragione R."/>
            <person name="Hildebrand F."/>
            <person name="Pallen M.J."/>
        </authorList>
    </citation>
    <scope>NUCLEOTIDE SEQUENCE</scope>
    <source>
        <strain evidence="2">CHK171-7178</strain>
    </source>
</reference>
<protein>
    <submittedName>
        <fullName evidence="2">Uncharacterized protein</fullName>
    </submittedName>
</protein>
<dbReference type="EMBL" id="DYWT01000108">
    <property type="protein sequence ID" value="HJF31412.1"/>
    <property type="molecule type" value="Genomic_DNA"/>
</dbReference>
<accession>A0A921FYM5</accession>
<organism evidence="2 3">
    <name type="scientific">Sporosarcina psychrophila</name>
    <name type="common">Bacillus psychrophilus</name>
    <dbReference type="NCBI Taxonomy" id="1476"/>
    <lineage>
        <taxon>Bacteria</taxon>
        <taxon>Bacillati</taxon>
        <taxon>Bacillota</taxon>
        <taxon>Bacilli</taxon>
        <taxon>Bacillales</taxon>
        <taxon>Caryophanaceae</taxon>
        <taxon>Sporosarcina</taxon>
    </lineage>
</organism>
<name>A0A921FYM5_SPOPS</name>
<evidence type="ECO:0000313" key="2">
    <source>
        <dbReference type="EMBL" id="HJF31412.1"/>
    </source>
</evidence>
<evidence type="ECO:0000313" key="3">
    <source>
        <dbReference type="Proteomes" id="UP000698173"/>
    </source>
</evidence>
<comment type="caution">
    <text evidence="2">The sequence shown here is derived from an EMBL/GenBank/DDBJ whole genome shotgun (WGS) entry which is preliminary data.</text>
</comment>
<reference evidence="2" key="2">
    <citation type="submission" date="2021-09" db="EMBL/GenBank/DDBJ databases">
        <authorList>
            <person name="Gilroy R."/>
        </authorList>
    </citation>
    <scope>NUCLEOTIDE SEQUENCE</scope>
    <source>
        <strain evidence="2">CHK171-7178</strain>
    </source>
</reference>
<keyword evidence="1" id="KW-1133">Transmembrane helix</keyword>
<gene>
    <name evidence="2" type="ORF">K8V56_06480</name>
</gene>
<dbReference type="Proteomes" id="UP000698173">
    <property type="component" value="Unassembled WGS sequence"/>
</dbReference>
<evidence type="ECO:0000256" key="1">
    <source>
        <dbReference type="SAM" id="Phobius"/>
    </source>
</evidence>
<keyword evidence="1" id="KW-0812">Transmembrane</keyword>
<sequence length="51" mass="5732">MILPEFNSNDEREADITGKAAKDALTAILIFTPIAIIIYNKKLTKHFLSIQ</sequence>